<sequence length="275" mass="30422">MASTEDTVLWFLAMLAISFRIFSVLLQNFEIRDEDYGTAPKDPKETAPGSMLSTLSALEDRIYLSIHSITKVLGIAHLRGTLARLRHLNKYLNKLDRMPKRAMRSRRSAFKLLPTWQRALVAVIEHLDSCSEFLVSGLRITCHHPPKPETYHYNCTICLAPRALLLFEQLALAPLLAQPVGPPPKFSVLAILAAVLTGAFLAITAEDAGHTYERTREENVAPASTHGDGGSEEKAAGGYEVDMDLQKQETQMMSYIGAEDHVPLRTDGRAVKALA</sequence>
<protein>
    <submittedName>
        <fullName evidence="3">Uncharacterized protein</fullName>
    </submittedName>
</protein>
<feature type="transmembrane region" description="Helical" evidence="2">
    <location>
        <begin position="7"/>
        <end position="26"/>
    </location>
</feature>
<comment type="caution">
    <text evidence="3">The sequence shown here is derived from an EMBL/GenBank/DDBJ whole genome shotgun (WGS) entry which is preliminary data.</text>
</comment>
<feature type="region of interest" description="Disordered" evidence="1">
    <location>
        <begin position="212"/>
        <end position="237"/>
    </location>
</feature>
<dbReference type="Proteomes" id="UP000192596">
    <property type="component" value="Unassembled WGS sequence"/>
</dbReference>
<dbReference type="InParanoid" id="A0A1V8SXU0"/>
<name>A0A1V8SXU0_9PEZI</name>
<dbReference type="AlphaFoldDB" id="A0A1V8SXU0"/>
<keyword evidence="2" id="KW-1133">Transmembrane helix</keyword>
<evidence type="ECO:0000313" key="3">
    <source>
        <dbReference type="EMBL" id="OQO03976.1"/>
    </source>
</evidence>
<reference evidence="4" key="1">
    <citation type="submission" date="2017-03" db="EMBL/GenBank/DDBJ databases">
        <title>Genomes of endolithic fungi from Antarctica.</title>
        <authorList>
            <person name="Coleine C."/>
            <person name="Masonjones S."/>
            <person name="Stajich J.E."/>
        </authorList>
    </citation>
    <scope>NUCLEOTIDE SEQUENCE [LARGE SCALE GENOMIC DNA]</scope>
    <source>
        <strain evidence="4">CCFEE 5527</strain>
    </source>
</reference>
<evidence type="ECO:0000256" key="1">
    <source>
        <dbReference type="SAM" id="MobiDB-lite"/>
    </source>
</evidence>
<keyword evidence="4" id="KW-1185">Reference proteome</keyword>
<accession>A0A1V8SXU0</accession>
<keyword evidence="2" id="KW-0812">Transmembrane</keyword>
<proteinExistence type="predicted"/>
<gene>
    <name evidence="3" type="ORF">B0A48_10618</name>
</gene>
<evidence type="ECO:0000313" key="4">
    <source>
        <dbReference type="Proteomes" id="UP000192596"/>
    </source>
</evidence>
<keyword evidence="2" id="KW-0472">Membrane</keyword>
<organism evidence="3 4">
    <name type="scientific">Cryoendolithus antarcticus</name>
    <dbReference type="NCBI Taxonomy" id="1507870"/>
    <lineage>
        <taxon>Eukaryota</taxon>
        <taxon>Fungi</taxon>
        <taxon>Dikarya</taxon>
        <taxon>Ascomycota</taxon>
        <taxon>Pezizomycotina</taxon>
        <taxon>Dothideomycetes</taxon>
        <taxon>Dothideomycetidae</taxon>
        <taxon>Cladosporiales</taxon>
        <taxon>Cladosporiaceae</taxon>
        <taxon>Cryoendolithus</taxon>
    </lineage>
</organism>
<evidence type="ECO:0000256" key="2">
    <source>
        <dbReference type="SAM" id="Phobius"/>
    </source>
</evidence>
<dbReference type="EMBL" id="NAJO01000023">
    <property type="protein sequence ID" value="OQO03976.1"/>
    <property type="molecule type" value="Genomic_DNA"/>
</dbReference>